<keyword evidence="4 9" id="KW-0808">Transferase</keyword>
<evidence type="ECO:0000256" key="6">
    <source>
        <dbReference type="ARBA" id="ARBA00022946"/>
    </source>
</evidence>
<dbReference type="GeneID" id="59331044"/>
<dbReference type="PANTHER" id="PTHR43178:SF5">
    <property type="entry name" value="LIPOAMIDE ACYLTRANSFERASE COMPONENT OF BRANCHED-CHAIN ALPHA-KETO ACID DEHYDROGENASE COMPLEX, MITOCHONDRIAL"/>
    <property type="match status" value="1"/>
</dbReference>
<dbReference type="EMBL" id="JACCJB010000015">
    <property type="protein sequence ID" value="KAF6220951.1"/>
    <property type="molecule type" value="Genomic_DNA"/>
</dbReference>
<dbReference type="FunFam" id="3.30.559.10:FF:000007">
    <property type="entry name" value="Dihydrolipoamide acetyltransferase component of pyruvate dehydrogenase complex"/>
    <property type="match status" value="1"/>
</dbReference>
<evidence type="ECO:0000256" key="4">
    <source>
        <dbReference type="ARBA" id="ARBA00022679"/>
    </source>
</evidence>
<dbReference type="InterPro" id="IPR001078">
    <property type="entry name" value="2-oxoacid_DH_actylTfrase"/>
</dbReference>
<dbReference type="FunFam" id="2.40.50.100:FF:000013">
    <property type="entry name" value="Dihydrolipoamide acetyltransferase component of pyruvate dehydrogenase complex"/>
    <property type="match status" value="1"/>
</dbReference>
<dbReference type="Gene3D" id="2.40.50.100">
    <property type="match status" value="1"/>
</dbReference>
<evidence type="ECO:0000256" key="9">
    <source>
        <dbReference type="RuleBase" id="RU003423"/>
    </source>
</evidence>
<accession>A0A8H6CCU6</accession>
<dbReference type="InterPro" id="IPR000089">
    <property type="entry name" value="Biotin_lipoyl"/>
</dbReference>
<dbReference type="InterPro" id="IPR036625">
    <property type="entry name" value="E3-bd_dom_sf"/>
</dbReference>
<dbReference type="Pfam" id="PF00198">
    <property type="entry name" value="2-oxoacid_dh"/>
    <property type="match status" value="1"/>
</dbReference>
<keyword evidence="14" id="KW-1185">Reference proteome</keyword>
<dbReference type="GO" id="GO:0031405">
    <property type="term" value="F:lipoic acid binding"/>
    <property type="evidence" value="ECO:0007669"/>
    <property type="project" value="TreeGrafter"/>
</dbReference>
<evidence type="ECO:0000256" key="2">
    <source>
        <dbReference type="ARBA" id="ARBA00004305"/>
    </source>
</evidence>
<evidence type="ECO:0000259" key="12">
    <source>
        <dbReference type="PROSITE" id="PS51826"/>
    </source>
</evidence>
<dbReference type="PANTHER" id="PTHR43178">
    <property type="entry name" value="DIHYDROLIPOAMIDE ACETYLTRANSFERASE COMPONENT OF PYRUVATE DEHYDROGENASE COMPLEX"/>
    <property type="match status" value="1"/>
</dbReference>
<dbReference type="GO" id="GO:0045333">
    <property type="term" value="P:cellular respiration"/>
    <property type="evidence" value="ECO:0007669"/>
    <property type="project" value="UniProtKB-ARBA"/>
</dbReference>
<evidence type="ECO:0000313" key="14">
    <source>
        <dbReference type="Proteomes" id="UP000593566"/>
    </source>
</evidence>
<comment type="subcellular location">
    <subcellularLocation>
        <location evidence="2">Mitochondrion matrix</location>
    </subcellularLocation>
</comment>
<dbReference type="SUPFAM" id="SSF51230">
    <property type="entry name" value="Single hybrid motif"/>
    <property type="match status" value="1"/>
</dbReference>
<keyword evidence="5 9" id="KW-0450">Lipoyl</keyword>
<feature type="region of interest" description="Disordered" evidence="10">
    <location>
        <begin position="352"/>
        <end position="371"/>
    </location>
</feature>
<feature type="domain" description="Peripheral subunit-binding (PSBD)" evidence="12">
    <location>
        <begin position="391"/>
        <end position="428"/>
    </location>
</feature>
<feature type="region of interest" description="Disordered" evidence="10">
    <location>
        <begin position="432"/>
        <end position="457"/>
    </location>
</feature>
<evidence type="ECO:0000259" key="11">
    <source>
        <dbReference type="PROSITE" id="PS50968"/>
    </source>
</evidence>
<dbReference type="InterPro" id="IPR023213">
    <property type="entry name" value="CAT-like_dom_sf"/>
</dbReference>
<dbReference type="SUPFAM" id="SSF52777">
    <property type="entry name" value="CoA-dependent acyltransferases"/>
    <property type="match status" value="1"/>
</dbReference>
<feature type="compositionally biased region" description="Polar residues" evidence="10">
    <location>
        <begin position="357"/>
        <end position="366"/>
    </location>
</feature>
<reference evidence="13 14" key="1">
    <citation type="journal article" date="2020" name="Genomics">
        <title>Complete, high-quality genomes from long-read metagenomic sequencing of two wolf lichen thalli reveals enigmatic genome architecture.</title>
        <authorList>
            <person name="McKenzie S.K."/>
            <person name="Walston R.F."/>
            <person name="Allen J.L."/>
        </authorList>
    </citation>
    <scope>NUCLEOTIDE SEQUENCE [LARGE SCALE GENOMIC DNA]</scope>
    <source>
        <strain evidence="13">WasteWater1</strain>
    </source>
</reference>
<feature type="compositionally biased region" description="Acidic residues" evidence="10">
    <location>
        <begin position="26"/>
        <end position="47"/>
    </location>
</feature>
<dbReference type="AlphaFoldDB" id="A0A8H6CCU6"/>
<feature type="domain" description="Lipoyl-binding" evidence="11">
    <location>
        <begin position="261"/>
        <end position="336"/>
    </location>
</feature>
<evidence type="ECO:0000256" key="7">
    <source>
        <dbReference type="ARBA" id="ARBA00023128"/>
    </source>
</evidence>
<evidence type="ECO:0000256" key="10">
    <source>
        <dbReference type="SAM" id="MobiDB-lite"/>
    </source>
</evidence>
<dbReference type="InterPro" id="IPR011053">
    <property type="entry name" value="Single_hybrid_motif"/>
</dbReference>
<keyword evidence="6" id="KW-0809">Transit peptide</keyword>
<dbReference type="Pfam" id="PF02817">
    <property type="entry name" value="E3_binding"/>
    <property type="match status" value="1"/>
</dbReference>
<dbReference type="GO" id="GO:0005759">
    <property type="term" value="C:mitochondrial matrix"/>
    <property type="evidence" value="ECO:0007669"/>
    <property type="project" value="UniProtKB-SubCell"/>
</dbReference>
<comment type="similarity">
    <text evidence="3 9">Belongs to the 2-oxoacid dehydrogenase family.</text>
</comment>
<dbReference type="PROSITE" id="PS51826">
    <property type="entry name" value="PSBD"/>
    <property type="match status" value="1"/>
</dbReference>
<dbReference type="EC" id="2.3.1.-" evidence="9"/>
<gene>
    <name evidence="13" type="ORF">HO133_002632</name>
</gene>
<dbReference type="InterPro" id="IPR004167">
    <property type="entry name" value="PSBD"/>
</dbReference>
<evidence type="ECO:0000256" key="1">
    <source>
        <dbReference type="ARBA" id="ARBA00001938"/>
    </source>
</evidence>
<keyword evidence="8 9" id="KW-0012">Acyltransferase</keyword>
<feature type="region of interest" description="Disordered" evidence="10">
    <location>
        <begin position="1"/>
        <end position="69"/>
    </location>
</feature>
<dbReference type="GO" id="GO:0016407">
    <property type="term" value="F:acetyltransferase activity"/>
    <property type="evidence" value="ECO:0007669"/>
    <property type="project" value="TreeGrafter"/>
</dbReference>
<evidence type="ECO:0000256" key="8">
    <source>
        <dbReference type="ARBA" id="ARBA00023315"/>
    </source>
</evidence>
<comment type="caution">
    <text evidence="13">The sequence shown here is derived from an EMBL/GenBank/DDBJ whole genome shotgun (WGS) entry which is preliminary data.</text>
</comment>
<sequence>MSANDQVLGSVDDGEAQEPTPTQPLDDAEDVSSEEGDVDAVDGDAQDSDAAGSASGRVNDPNVPPANGVSTLNTLPVELLRFITADLDPIAHHSLRLSRKSLRAHVDAPPLMSYGEYIQFHKQFEAHSPRKLKELLCPFCNTFKKSTPSKTTFTDAQAVQNYSGKRTCIECGIANGHYDKRDVVIKKKKLFVCGGCKLILPHEKEDKVVADVVFTKGYPYHDSGWGRGAEITLDSGGKRWCKLCRVVVGQLGDSGAVKAIVRPFLLSDIGEGIKEVQIIQWFVEPGARVEQFDKICEVQSDKATTEITSRFDGVIKKLHYEAEDVAQVGKPLCDIDVQSDISPEDEAILAPPAEQAGSPSDPQQPQKAPELRLETPVEAKDQAPVEKSAALATPAVRGLLKELNVNIANVTGTGKDGRVTKDDVHKLVAAQKTGTTQSIQPQNTRESSNPDPAQVENPISLTPVQTQMFKTMTRSLSIPHFLYADEIDVTALSTLRQRLNNKPSSARRLSYLHFVIKAVSLALEEFPLLNARVDTGTGENTPKLVMREKHNIGVAMDTPQGLLVPNIKDVSARSILDIALEVSRLQALAKHGKLSVTDLTGGTVTVSNVGSIGGTYVAPVLVQSEVAILGIGKARIVPAFDDHDRVVKKEIMNFSWSADHRVVDGATMARMAERVRVFVEEPALMMTRLR</sequence>
<comment type="cofactor">
    <cofactor evidence="1 9">
        <name>(R)-lipoate</name>
        <dbReference type="ChEBI" id="CHEBI:83088"/>
    </cofactor>
</comment>
<dbReference type="Proteomes" id="UP000593566">
    <property type="component" value="Unassembled WGS sequence"/>
</dbReference>
<dbReference type="PROSITE" id="PS50968">
    <property type="entry name" value="BIOTINYL_LIPOYL"/>
    <property type="match status" value="1"/>
</dbReference>
<dbReference type="InterPro" id="IPR050743">
    <property type="entry name" value="2-oxoacid_DH_E2_comp"/>
</dbReference>
<organism evidence="13 14">
    <name type="scientific">Letharia lupina</name>
    <dbReference type="NCBI Taxonomy" id="560253"/>
    <lineage>
        <taxon>Eukaryota</taxon>
        <taxon>Fungi</taxon>
        <taxon>Dikarya</taxon>
        <taxon>Ascomycota</taxon>
        <taxon>Pezizomycotina</taxon>
        <taxon>Lecanoromycetes</taxon>
        <taxon>OSLEUM clade</taxon>
        <taxon>Lecanoromycetidae</taxon>
        <taxon>Lecanorales</taxon>
        <taxon>Lecanorineae</taxon>
        <taxon>Parmeliaceae</taxon>
        <taxon>Letharia</taxon>
    </lineage>
</organism>
<evidence type="ECO:0000256" key="3">
    <source>
        <dbReference type="ARBA" id="ARBA00007317"/>
    </source>
</evidence>
<evidence type="ECO:0000313" key="13">
    <source>
        <dbReference type="EMBL" id="KAF6220951.1"/>
    </source>
</evidence>
<dbReference type="Gene3D" id="4.10.320.10">
    <property type="entry name" value="E3-binding domain"/>
    <property type="match status" value="1"/>
</dbReference>
<evidence type="ECO:0000256" key="5">
    <source>
        <dbReference type="ARBA" id="ARBA00022823"/>
    </source>
</evidence>
<dbReference type="InterPro" id="IPR003016">
    <property type="entry name" value="2-oxoA_DH_lipoyl-BS"/>
</dbReference>
<protein>
    <recommendedName>
        <fullName evidence="9">Dihydrolipoamide acetyltransferase component of pyruvate dehydrogenase complex</fullName>
        <ecNumber evidence="9">2.3.1.-</ecNumber>
    </recommendedName>
</protein>
<name>A0A8H6CCU6_9LECA</name>
<dbReference type="PROSITE" id="PS00189">
    <property type="entry name" value="LIPOYL"/>
    <property type="match status" value="1"/>
</dbReference>
<proteinExistence type="inferred from homology"/>
<keyword evidence="7" id="KW-0496">Mitochondrion</keyword>
<dbReference type="RefSeq" id="XP_037150386.1">
    <property type="nucleotide sequence ID" value="XM_037293557.1"/>
</dbReference>
<dbReference type="Gene3D" id="3.30.559.10">
    <property type="entry name" value="Chloramphenicol acetyltransferase-like domain"/>
    <property type="match status" value="1"/>
</dbReference>
<dbReference type="Pfam" id="PF00364">
    <property type="entry name" value="Biotin_lipoyl"/>
    <property type="match status" value="1"/>
</dbReference>
<dbReference type="SUPFAM" id="SSF47005">
    <property type="entry name" value="Peripheral subunit-binding domain of 2-oxo acid dehydrogenase complex"/>
    <property type="match status" value="1"/>
</dbReference>
<dbReference type="CDD" id="cd06849">
    <property type="entry name" value="lipoyl_domain"/>
    <property type="match status" value="1"/>
</dbReference>